<evidence type="ECO:0000313" key="3">
    <source>
        <dbReference type="EMBL" id="NEW09219.1"/>
    </source>
</evidence>
<accession>A0A6G4A5Y6</accession>
<comment type="caution">
    <text evidence="3">The sequence shown here is derived from an EMBL/GenBank/DDBJ whole genome shotgun (WGS) entry which is preliminary data.</text>
</comment>
<proteinExistence type="predicted"/>
<evidence type="ECO:0000259" key="2">
    <source>
        <dbReference type="Pfam" id="PF13559"/>
    </source>
</evidence>
<dbReference type="EMBL" id="JAAIKC010000014">
    <property type="protein sequence ID" value="NEW09219.1"/>
    <property type="molecule type" value="Genomic_DNA"/>
</dbReference>
<name>A0A6G4A5Y6_9BACL</name>
<keyword evidence="1" id="KW-0472">Membrane</keyword>
<dbReference type="AlphaFoldDB" id="A0A6G4A5Y6"/>
<dbReference type="RefSeq" id="WP_163952862.1">
    <property type="nucleotide sequence ID" value="NZ_JAAIKC010000014.1"/>
</dbReference>
<feature type="transmembrane region" description="Helical" evidence="1">
    <location>
        <begin position="64"/>
        <end position="85"/>
    </location>
</feature>
<keyword evidence="1" id="KW-0812">Transmembrane</keyword>
<sequence length="217" mass="25769">MNSLGAISSVQQDKEQLQNILNQDEYTAYAIKEHGSLREWLKPLFRKIRSWLPDFKMSEGTADLFTLGLIVLLFAIAIFAIYWFSKQMIWQKRIRKKAYLPTGDSSRSYDYYWQQAALLRETSDWREGVRSVFLSLLFYLEEKRSIRVEKWKTNWEYTEELIGKAPSIVPLFQESSLVFERIWYGKEEVTEELFDTMYEQVAQVIGREGDFTHEKAE</sequence>
<gene>
    <name evidence="3" type="ORF">GK047_24915</name>
</gene>
<organism evidence="3">
    <name type="scientific">Paenibacillus sp. SYP-B3998</name>
    <dbReference type="NCBI Taxonomy" id="2678564"/>
    <lineage>
        <taxon>Bacteria</taxon>
        <taxon>Bacillati</taxon>
        <taxon>Bacillota</taxon>
        <taxon>Bacilli</taxon>
        <taxon>Bacillales</taxon>
        <taxon>Paenibacillaceae</taxon>
        <taxon>Paenibacillus</taxon>
    </lineage>
</organism>
<dbReference type="Pfam" id="PF13559">
    <property type="entry name" value="DUF4129"/>
    <property type="match status" value="1"/>
</dbReference>
<evidence type="ECO:0000256" key="1">
    <source>
        <dbReference type="SAM" id="Phobius"/>
    </source>
</evidence>
<protein>
    <submittedName>
        <fullName evidence="3">DUF4129 domain-containing protein</fullName>
    </submittedName>
</protein>
<keyword evidence="1" id="KW-1133">Transmembrane helix</keyword>
<reference evidence="3" key="1">
    <citation type="submission" date="2020-02" db="EMBL/GenBank/DDBJ databases">
        <authorList>
            <person name="Shen X.-R."/>
            <person name="Zhang Y.-X."/>
        </authorList>
    </citation>
    <scope>NUCLEOTIDE SEQUENCE</scope>
    <source>
        <strain evidence="3">SYP-B3998</strain>
    </source>
</reference>
<dbReference type="InterPro" id="IPR025403">
    <property type="entry name" value="TgpA-like_C"/>
</dbReference>
<feature type="domain" description="Protein-glutamine gamma-glutamyltransferase-like C-terminal" evidence="2">
    <location>
        <begin position="140"/>
        <end position="199"/>
    </location>
</feature>